<dbReference type="OrthoDB" id="3830579at2759"/>
<keyword evidence="3" id="KW-1185">Reference proteome</keyword>
<dbReference type="Gene3D" id="3.30.70.100">
    <property type="match status" value="2"/>
</dbReference>
<dbReference type="Pfam" id="PF03992">
    <property type="entry name" value="ABM"/>
    <property type="match status" value="1"/>
</dbReference>
<reference evidence="2 3" key="1">
    <citation type="journal article" date="2012" name="BMC Genomics">
        <title>Sequencing the genome of Marssonina brunnea reveals fungus-poplar co-evolution.</title>
        <authorList>
            <person name="Zhu S."/>
            <person name="Cao Y.-Z."/>
            <person name="Jiang C."/>
            <person name="Tan B.-Y."/>
            <person name="Wang Z."/>
            <person name="Feng S."/>
            <person name="Zhang L."/>
            <person name="Su X.-H."/>
            <person name="Brejova B."/>
            <person name="Vinar T."/>
            <person name="Xu M."/>
            <person name="Wang M.-X."/>
            <person name="Zhang S.-G."/>
            <person name="Huang M.-R."/>
            <person name="Wu R."/>
            <person name="Zhou Y."/>
        </authorList>
    </citation>
    <scope>NUCLEOTIDE SEQUENCE [LARGE SCALE GENOMIC DNA]</scope>
    <source>
        <strain evidence="2 3">MB_m1</strain>
    </source>
</reference>
<dbReference type="EMBL" id="JH921431">
    <property type="protein sequence ID" value="EKD19266.1"/>
    <property type="molecule type" value="Genomic_DNA"/>
</dbReference>
<evidence type="ECO:0000313" key="2">
    <source>
        <dbReference type="EMBL" id="EKD19266.1"/>
    </source>
</evidence>
<evidence type="ECO:0000259" key="1">
    <source>
        <dbReference type="PROSITE" id="PS51725"/>
    </source>
</evidence>
<organism evidence="2 3">
    <name type="scientific">Marssonina brunnea f. sp. multigermtubi (strain MB_m1)</name>
    <name type="common">Marssonina leaf spot fungus</name>
    <dbReference type="NCBI Taxonomy" id="1072389"/>
    <lineage>
        <taxon>Eukaryota</taxon>
        <taxon>Fungi</taxon>
        <taxon>Dikarya</taxon>
        <taxon>Ascomycota</taxon>
        <taxon>Pezizomycotina</taxon>
        <taxon>Leotiomycetes</taxon>
        <taxon>Helotiales</taxon>
        <taxon>Drepanopezizaceae</taxon>
        <taxon>Drepanopeziza</taxon>
    </lineage>
</organism>
<dbReference type="InParanoid" id="K1X229"/>
<sequence>MAAAVPVTEIAYITLKPGIELEGSGTAAQAWKETLTTVSQQDGYQRMHWGRTLEDPNQLMLFIDWDSRDAHLKFVATPGYTPFKNRLGSIMEGVHLHHVAFSPFPPSILGRAPVIEFATFFGTSDVFLSHVEKFMGAAGKPEGYHGSVYGPSVEDDVGKHADGGDKGKAVVLLIGWDNVEAHMKFRETEGFQKNIGLLEDGAKSAEMVHVAFTAV</sequence>
<evidence type="ECO:0000313" key="3">
    <source>
        <dbReference type="Proteomes" id="UP000006753"/>
    </source>
</evidence>
<dbReference type="RefSeq" id="XP_007290392.1">
    <property type="nucleotide sequence ID" value="XM_007290330.1"/>
</dbReference>
<proteinExistence type="predicted"/>
<dbReference type="KEGG" id="mbe:MBM_02503"/>
<dbReference type="InterPro" id="IPR007138">
    <property type="entry name" value="ABM_dom"/>
</dbReference>
<protein>
    <recommendedName>
        <fullName evidence="1">ABM domain-containing protein</fullName>
    </recommendedName>
</protein>
<dbReference type="eggNOG" id="ENOG502SUTN">
    <property type="taxonomic scope" value="Eukaryota"/>
</dbReference>
<feature type="domain" description="ABM" evidence="1">
    <location>
        <begin position="7"/>
        <end position="99"/>
    </location>
</feature>
<dbReference type="AlphaFoldDB" id="K1X229"/>
<dbReference type="GeneID" id="18758438"/>
<dbReference type="HOGENOM" id="CLU_081631_2_2_1"/>
<dbReference type="PROSITE" id="PS51725">
    <property type="entry name" value="ABM"/>
    <property type="match status" value="1"/>
</dbReference>
<gene>
    <name evidence="2" type="ORF">MBM_02503</name>
</gene>
<name>K1X229_MARBU</name>
<dbReference type="Proteomes" id="UP000006753">
    <property type="component" value="Unassembled WGS sequence"/>
</dbReference>
<dbReference type="OMA" id="TEFSYVT"/>
<dbReference type="SUPFAM" id="SSF54909">
    <property type="entry name" value="Dimeric alpha+beta barrel"/>
    <property type="match status" value="1"/>
</dbReference>
<accession>K1X229</accession>
<dbReference type="InterPro" id="IPR011008">
    <property type="entry name" value="Dimeric_a/b-barrel"/>
</dbReference>